<keyword evidence="1" id="KW-1133">Transmembrane helix</keyword>
<gene>
    <name evidence="2" type="ORF">MNBD_ACTINO01-667</name>
</gene>
<feature type="transmembrane region" description="Helical" evidence="1">
    <location>
        <begin position="132"/>
        <end position="151"/>
    </location>
</feature>
<protein>
    <submittedName>
        <fullName evidence="2">Uncharacterized protein</fullName>
    </submittedName>
</protein>
<reference evidence="2" key="1">
    <citation type="submission" date="2018-06" db="EMBL/GenBank/DDBJ databases">
        <authorList>
            <person name="Zhirakovskaya E."/>
        </authorList>
    </citation>
    <scope>NUCLEOTIDE SEQUENCE</scope>
</reference>
<sequence length="194" mass="20042">MSYSYTYDPNTWHPMLAGAVAGSIAGIMAGLISLLLASPDEIVGNSLTVVATSIVLGLVAGGLWRRLRASKNAPKVFAWSMVGGFFLAMMAIALIDLTVVSSLIPYATPLAALIFITLGFFVPLLSRVTAPTWTAAIPIVIALAIGVGMFGRGNTASDELSLGEPGAHSHSLAGAVTLTDDFTSGHVVIRATAL</sequence>
<dbReference type="EMBL" id="UOEI01000246">
    <property type="protein sequence ID" value="VAV98919.1"/>
    <property type="molecule type" value="Genomic_DNA"/>
</dbReference>
<feature type="transmembrane region" description="Helical" evidence="1">
    <location>
        <begin position="76"/>
        <end position="97"/>
    </location>
</feature>
<proteinExistence type="predicted"/>
<feature type="transmembrane region" description="Helical" evidence="1">
    <location>
        <begin position="42"/>
        <end position="64"/>
    </location>
</feature>
<keyword evidence="1" id="KW-0472">Membrane</keyword>
<organism evidence="2">
    <name type="scientific">hydrothermal vent metagenome</name>
    <dbReference type="NCBI Taxonomy" id="652676"/>
    <lineage>
        <taxon>unclassified sequences</taxon>
        <taxon>metagenomes</taxon>
        <taxon>ecological metagenomes</taxon>
    </lineage>
</organism>
<dbReference type="AlphaFoldDB" id="A0A3B0S3P6"/>
<evidence type="ECO:0000256" key="1">
    <source>
        <dbReference type="SAM" id="Phobius"/>
    </source>
</evidence>
<evidence type="ECO:0000313" key="2">
    <source>
        <dbReference type="EMBL" id="VAV98919.1"/>
    </source>
</evidence>
<feature type="transmembrane region" description="Helical" evidence="1">
    <location>
        <begin position="103"/>
        <end position="125"/>
    </location>
</feature>
<keyword evidence="1" id="KW-0812">Transmembrane</keyword>
<accession>A0A3B0S3P6</accession>
<name>A0A3B0S3P6_9ZZZZ</name>
<feature type="transmembrane region" description="Helical" evidence="1">
    <location>
        <begin position="12"/>
        <end position="36"/>
    </location>
</feature>